<feature type="region of interest" description="Disordered" evidence="1">
    <location>
        <begin position="79"/>
        <end position="122"/>
    </location>
</feature>
<dbReference type="SUPFAM" id="SSF57701">
    <property type="entry name" value="Zn2/Cys6 DNA-binding domain"/>
    <property type="match status" value="1"/>
</dbReference>
<evidence type="ECO:0000313" key="3">
    <source>
        <dbReference type="Proteomes" id="UP000827284"/>
    </source>
</evidence>
<proteinExistence type="predicted"/>
<feature type="compositionally biased region" description="Polar residues" evidence="1">
    <location>
        <begin position="652"/>
        <end position="673"/>
    </location>
</feature>
<feature type="compositionally biased region" description="Basic residues" evidence="1">
    <location>
        <begin position="1"/>
        <end position="11"/>
    </location>
</feature>
<feature type="region of interest" description="Disordered" evidence="1">
    <location>
        <begin position="624"/>
        <end position="739"/>
    </location>
</feature>
<dbReference type="Proteomes" id="UP000827284">
    <property type="component" value="Unassembled WGS sequence"/>
</dbReference>
<feature type="region of interest" description="Disordered" evidence="1">
    <location>
        <begin position="1"/>
        <end position="35"/>
    </location>
</feature>
<feature type="compositionally biased region" description="Basic and acidic residues" evidence="1">
    <location>
        <begin position="276"/>
        <end position="291"/>
    </location>
</feature>
<name>A0A9P3HIG8_9FUNG</name>
<feature type="region of interest" description="Disordered" evidence="1">
    <location>
        <begin position="252"/>
        <end position="295"/>
    </location>
</feature>
<protein>
    <submittedName>
        <fullName evidence="2">Uncharacterized protein</fullName>
    </submittedName>
</protein>
<evidence type="ECO:0000256" key="1">
    <source>
        <dbReference type="SAM" id="MobiDB-lite"/>
    </source>
</evidence>
<feature type="compositionally biased region" description="Low complexity" evidence="1">
    <location>
        <begin position="776"/>
        <end position="796"/>
    </location>
</feature>
<dbReference type="OrthoDB" id="2565191at2759"/>
<reference evidence="2" key="2">
    <citation type="journal article" date="2022" name="Microbiol. Resour. Announc.">
        <title>Whole-Genome Sequence of Entomortierella parvispora E1425, a Mucoromycotan Fungus Associated with Burkholderiaceae-Related Endosymbiotic Bacteria.</title>
        <authorList>
            <person name="Herlambang A."/>
            <person name="Guo Y."/>
            <person name="Takashima Y."/>
            <person name="Narisawa K."/>
            <person name="Ohta H."/>
            <person name="Nishizawa T."/>
        </authorList>
    </citation>
    <scope>NUCLEOTIDE SEQUENCE</scope>
    <source>
        <strain evidence="2">E1425</strain>
    </source>
</reference>
<feature type="compositionally biased region" description="Acidic residues" evidence="1">
    <location>
        <begin position="686"/>
        <end position="701"/>
    </location>
</feature>
<dbReference type="InterPro" id="IPR036864">
    <property type="entry name" value="Zn2-C6_fun-type_DNA-bd_sf"/>
</dbReference>
<reference evidence="2" key="1">
    <citation type="submission" date="2021-11" db="EMBL/GenBank/DDBJ databases">
        <authorList>
            <person name="Herlambang A."/>
            <person name="Guo Y."/>
            <person name="Takashima Y."/>
            <person name="Nishizawa T."/>
        </authorList>
    </citation>
    <scope>NUCLEOTIDE SEQUENCE</scope>
    <source>
        <strain evidence="2">E1425</strain>
    </source>
</reference>
<feature type="region of interest" description="Disordered" evidence="1">
    <location>
        <begin position="775"/>
        <end position="1024"/>
    </location>
</feature>
<feature type="compositionally biased region" description="Basic and acidic residues" evidence="1">
    <location>
        <begin position="624"/>
        <end position="634"/>
    </location>
</feature>
<evidence type="ECO:0000313" key="2">
    <source>
        <dbReference type="EMBL" id="GJJ77226.1"/>
    </source>
</evidence>
<dbReference type="AlphaFoldDB" id="A0A9P3HIG8"/>
<feature type="compositionally biased region" description="Basic and acidic residues" evidence="1">
    <location>
        <begin position="939"/>
        <end position="949"/>
    </location>
</feature>
<accession>A0A9P3HIG8</accession>
<sequence length="1024" mass="115790">MPPRPYRRRPRAFAPRPPTYSAPPEVLAHSEQNKDNLERLINKRLKHLATVVPRHAPELDLPKPRRYRVDEYGERWGETKALSVDSESEAETSTAEQDSDSDGDSPERAVARPREAATLATTPTAMDLPVRYSKSCTACITQGFECSGHKPICSQCYYSSARYTRSIVRPRDYGLHPEDIHGGKLGTAAGQHQDTTVEMCSYPVEGPPLIPRGIYRRLTAIAKKLDQLPPAADKSHSRTEVWGEAVKSVTMVPIKEENNNSSNDDPGRSIETGSGEEERSSRRRRGQDAKSHQPHWQIFYRGIPAMDRNPAATVDYVLQSRSNVIAKREREILLGHHADLISEGWNDKKRNRKRRIDTETAAEDSDANVEVEKKKMNLGPQIVDKFLLDSNSKEQQRHQNLAFRTDWMPLKGDHDVAFFRNSDGPHAEERVTVGLSRETQEALRDQELRYGFQSHNYNALATATATALKDNEYWSGYHSKPKSVIEKETAMTKPQRGNRGISSNEFRVKKRKDGLLPEHVPQYRTQMTETYRPWVPKADDYVIPSACDIPETSFLRALHFYASYYYTHTNPCPDVFEAMDLTSHIALGMIIQETISDFAFKLGKEGQMEDCEVYAEKEEWMRLQKEEQEKRSSEEESAQEGHSLDHVPDMNGNGNATTVKDGSMPSGTSQSGAWTRFSHRSGRLSEDEEEDEDEEDFESDGDLQLSDQNSVSDSGDNNNDSDGNDDIETQLRRPAKKRRVQVVDCDFWPSQSSLEETMKWSHSLSSGQHYWHTRRMNAAPAARRSRAQTAASTPSREVTPVATLSRETTPTPVVPPPRVKARAANASRGRGRPRKQQAAAVRDDTPEDDTDGNRREEEEQQQVETNAQVVAEEHGEEEEQGDQADDENRDAEVGDEQDEGDVGDDEENDLSLTRENTIKQRSRSMDNHVQMEVSDSDSNSDHEEQENNAKEYTNSEKPLWEPVISSRYESLFGGRGQQEDEDEDQDEDEGMRAGQVISQVVENSSSEEDEEVVGPSEAEESDEY</sequence>
<dbReference type="GO" id="GO:0000981">
    <property type="term" value="F:DNA-binding transcription factor activity, RNA polymerase II-specific"/>
    <property type="evidence" value="ECO:0007669"/>
    <property type="project" value="InterPro"/>
</dbReference>
<organism evidence="2 3">
    <name type="scientific">Entomortierella parvispora</name>
    <dbReference type="NCBI Taxonomy" id="205924"/>
    <lineage>
        <taxon>Eukaryota</taxon>
        <taxon>Fungi</taxon>
        <taxon>Fungi incertae sedis</taxon>
        <taxon>Mucoromycota</taxon>
        <taxon>Mortierellomycotina</taxon>
        <taxon>Mortierellomycetes</taxon>
        <taxon>Mortierellales</taxon>
        <taxon>Mortierellaceae</taxon>
        <taxon>Entomortierella</taxon>
    </lineage>
</organism>
<dbReference type="EMBL" id="BQFW01000013">
    <property type="protein sequence ID" value="GJJ77226.1"/>
    <property type="molecule type" value="Genomic_DNA"/>
</dbReference>
<comment type="caution">
    <text evidence="2">The sequence shown here is derived from an EMBL/GenBank/DDBJ whole genome shotgun (WGS) entry which is preliminary data.</text>
</comment>
<keyword evidence="3" id="KW-1185">Reference proteome</keyword>
<feature type="compositionally biased region" description="Acidic residues" evidence="1">
    <location>
        <begin position="1005"/>
        <end position="1024"/>
    </location>
</feature>
<dbReference type="GO" id="GO:0008270">
    <property type="term" value="F:zinc ion binding"/>
    <property type="evidence" value="ECO:0007669"/>
    <property type="project" value="InterPro"/>
</dbReference>
<gene>
    <name evidence="2" type="ORF">EMPS_09585</name>
</gene>
<feature type="compositionally biased region" description="Basic and acidic residues" evidence="1">
    <location>
        <begin position="105"/>
        <end position="115"/>
    </location>
</feature>
<feature type="compositionally biased region" description="Acidic residues" evidence="1">
    <location>
        <begin position="979"/>
        <end position="989"/>
    </location>
</feature>
<feature type="compositionally biased region" description="Acidic residues" evidence="1">
    <location>
        <begin position="874"/>
        <end position="909"/>
    </location>
</feature>
<feature type="compositionally biased region" description="Low complexity" evidence="1">
    <location>
        <begin position="706"/>
        <end position="721"/>
    </location>
</feature>